<proteinExistence type="predicted"/>
<evidence type="ECO:0000256" key="2">
    <source>
        <dbReference type="ARBA" id="ARBA00023315"/>
    </source>
</evidence>
<sequence length="157" mass="18009">MEMSLRKAVLADSRALAELIRGIGWFHRFDTEDLETTAARIETHLGLCLGDDSHDVWLAEDEQRHLLGYVAVHWLPYLILRGPEGYISELFVEEAARGQGVGQRLLAVVREEGLRRGCSRLSLINFRQRESYERGFYRKAGWSERETGANFILSLMD</sequence>
<keyword evidence="1 4" id="KW-0808">Transferase</keyword>
<accession>A0A0M9U2X0</accession>
<dbReference type="InterPro" id="IPR000182">
    <property type="entry name" value="GNAT_dom"/>
</dbReference>
<dbReference type="EMBL" id="DF967975">
    <property type="protein sequence ID" value="GAP19163.1"/>
    <property type="molecule type" value="Genomic_DNA"/>
</dbReference>
<keyword evidence="2" id="KW-0012">Acyltransferase</keyword>
<dbReference type="RefSeq" id="WP_062419465.1">
    <property type="nucleotide sequence ID" value="NZ_LGCM01000003.1"/>
</dbReference>
<dbReference type="PANTHER" id="PTHR43877">
    <property type="entry name" value="AMINOALKYLPHOSPHONATE N-ACETYLTRANSFERASE-RELATED-RELATED"/>
    <property type="match status" value="1"/>
</dbReference>
<feature type="domain" description="N-acetyltransferase" evidence="3">
    <location>
        <begin position="3"/>
        <end position="157"/>
    </location>
</feature>
<gene>
    <name evidence="4" type="ORF">LSAC_03062</name>
</gene>
<name>A0A0M9U2X0_9CHLR</name>
<dbReference type="InterPro" id="IPR050832">
    <property type="entry name" value="Bact_Acetyltransf"/>
</dbReference>
<dbReference type="Gene3D" id="3.40.630.30">
    <property type="match status" value="1"/>
</dbReference>
<dbReference type="PROSITE" id="PS51186">
    <property type="entry name" value="GNAT"/>
    <property type="match status" value="1"/>
</dbReference>
<dbReference type="SUPFAM" id="SSF55729">
    <property type="entry name" value="Acyl-CoA N-acyltransferases (Nat)"/>
    <property type="match status" value="1"/>
</dbReference>
<reference evidence="4" key="1">
    <citation type="journal article" date="2015" name="Genome Announc.">
        <title>Draft Genome Sequences of Anaerolinea thermolimosa IMO-1, Bellilinea caldifistulae GOMI-1, Leptolinea tardivitalis YMTK-2, Levilinea saccharolytica KIBI-1, Longilinea arvoryzae KOME-1, Previously Described as Members of the Class Anaerolineae (Chloroflexi).</title>
        <authorList>
            <person name="Matsuura N."/>
            <person name="Tourlousse M.D."/>
            <person name="Ohashi A."/>
            <person name="Hugenholtz P."/>
            <person name="Sekiguchi Y."/>
        </authorList>
    </citation>
    <scope>NUCLEOTIDE SEQUENCE</scope>
    <source>
        <strain evidence="4">KIBI-1</strain>
    </source>
</reference>
<evidence type="ECO:0000256" key="1">
    <source>
        <dbReference type="ARBA" id="ARBA00022679"/>
    </source>
</evidence>
<dbReference type="Pfam" id="PF00583">
    <property type="entry name" value="Acetyltransf_1"/>
    <property type="match status" value="1"/>
</dbReference>
<evidence type="ECO:0000259" key="3">
    <source>
        <dbReference type="PROSITE" id="PS51186"/>
    </source>
</evidence>
<dbReference type="GO" id="GO:0016747">
    <property type="term" value="F:acyltransferase activity, transferring groups other than amino-acyl groups"/>
    <property type="evidence" value="ECO:0007669"/>
    <property type="project" value="InterPro"/>
</dbReference>
<dbReference type="InterPro" id="IPR016181">
    <property type="entry name" value="Acyl_CoA_acyltransferase"/>
</dbReference>
<dbReference type="CDD" id="cd04301">
    <property type="entry name" value="NAT_SF"/>
    <property type="match status" value="1"/>
</dbReference>
<protein>
    <submittedName>
        <fullName evidence="4">Acetyltransferase</fullName>
    </submittedName>
</protein>
<evidence type="ECO:0000313" key="4">
    <source>
        <dbReference type="EMBL" id="GAP19163.1"/>
    </source>
</evidence>
<organism evidence="4">
    <name type="scientific">Levilinea saccharolytica</name>
    <dbReference type="NCBI Taxonomy" id="229921"/>
    <lineage>
        <taxon>Bacteria</taxon>
        <taxon>Bacillati</taxon>
        <taxon>Chloroflexota</taxon>
        <taxon>Anaerolineae</taxon>
        <taxon>Anaerolineales</taxon>
        <taxon>Anaerolineaceae</taxon>
        <taxon>Levilinea</taxon>
    </lineage>
</organism>
<dbReference type="AlphaFoldDB" id="A0A0M9U2X0"/>